<sequence>MSNDRPFGMDEDELDIELPVLPPMASGPAPECPFCGEPMKFIDAEWGCTDCNGELIGPETG</sequence>
<name>A0ABU3K6W1_9BACT</name>
<reference evidence="1 2" key="1">
    <citation type="journal article" date="2023" name="ISME J.">
        <title>Cultivation and genomic characterization of novel and ubiquitous marine nitrite-oxidizing bacteria from the Nitrospirales.</title>
        <authorList>
            <person name="Mueller A.J."/>
            <person name="Daebeler A."/>
            <person name="Herbold C.W."/>
            <person name="Kirkegaard R.H."/>
            <person name="Daims H."/>
        </authorList>
    </citation>
    <scope>NUCLEOTIDE SEQUENCE [LARGE SCALE GENOMIC DNA]</scope>
    <source>
        <strain evidence="1 2">EB</strain>
    </source>
</reference>
<keyword evidence="2" id="KW-1185">Reference proteome</keyword>
<organism evidence="1 2">
    <name type="scientific">Candidatus Nitronereus thalassa</name>
    <dbReference type="NCBI Taxonomy" id="3020898"/>
    <lineage>
        <taxon>Bacteria</taxon>
        <taxon>Pseudomonadati</taxon>
        <taxon>Nitrospirota</taxon>
        <taxon>Nitrospiria</taxon>
        <taxon>Nitrospirales</taxon>
        <taxon>Nitrospiraceae</taxon>
        <taxon>Candidatus Nitronereus</taxon>
    </lineage>
</organism>
<comment type="caution">
    <text evidence="1">The sequence shown here is derived from an EMBL/GenBank/DDBJ whole genome shotgun (WGS) entry which is preliminary data.</text>
</comment>
<accession>A0ABU3K6W1</accession>
<proteinExistence type="predicted"/>
<evidence type="ECO:0000313" key="1">
    <source>
        <dbReference type="EMBL" id="MDT7042088.1"/>
    </source>
</evidence>
<dbReference type="EMBL" id="JAQOUE010000001">
    <property type="protein sequence ID" value="MDT7042088.1"/>
    <property type="molecule type" value="Genomic_DNA"/>
</dbReference>
<evidence type="ECO:0000313" key="2">
    <source>
        <dbReference type="Proteomes" id="UP001250932"/>
    </source>
</evidence>
<dbReference type="RefSeq" id="WP_313832448.1">
    <property type="nucleotide sequence ID" value="NZ_JAQOUE010000001.1"/>
</dbReference>
<evidence type="ECO:0008006" key="3">
    <source>
        <dbReference type="Google" id="ProtNLM"/>
    </source>
</evidence>
<dbReference type="Proteomes" id="UP001250932">
    <property type="component" value="Unassembled WGS sequence"/>
</dbReference>
<protein>
    <recommendedName>
        <fullName evidence="3">Transcription factor zinc-finger domain-containing protein</fullName>
    </recommendedName>
</protein>
<gene>
    <name evidence="1" type="ORF">PPG34_06960</name>
</gene>